<dbReference type="InterPro" id="IPR050766">
    <property type="entry name" value="Bact_Lucif_Oxidored"/>
</dbReference>
<dbReference type="InterPro" id="IPR036661">
    <property type="entry name" value="Luciferase-like_sf"/>
</dbReference>
<dbReference type="Gene3D" id="3.20.20.30">
    <property type="entry name" value="Luciferase-like domain"/>
    <property type="match status" value="1"/>
</dbReference>
<dbReference type="PANTHER" id="PTHR30137">
    <property type="entry name" value="LUCIFERASE-LIKE MONOOXYGENASE"/>
    <property type="match status" value="1"/>
</dbReference>
<proteinExistence type="inferred from homology"/>
<evidence type="ECO:0000313" key="7">
    <source>
        <dbReference type="Proteomes" id="UP001056500"/>
    </source>
</evidence>
<sequence>MTKLNIGMFLMPQHPPERSLYDATQWDLEMIEYADKLGYSEVWIGEHFTAPWEPIPSPDLIIAQALLRTKQIKLAPGAHLLPYHHPVELAHRIAYLDHLAQGRLMLGIGAGGTQTDWELFAVDGKINREMMMEAWELIQRLWSDEESFSFRGKFYSANQPKERHDGILGPHIKPFQKPHPPIGITGFSAGSATLKMAGERGFIPMSLGWNSEYIKSHWNAVEEGARSVGKEADRSSWRITQDVFVAKTDEEAMAGALGGMMGRFFDESWLPLFKKQGDIKNLKPDPALADEEVTAELMAKTDWLVGSPETVANKLQKLYDTVGGFGTLLITGYDYSESPEIWKESMHLLVEEVLPRLHVKPQTV</sequence>
<evidence type="ECO:0000256" key="2">
    <source>
        <dbReference type="ARBA" id="ARBA00022630"/>
    </source>
</evidence>
<dbReference type="RefSeq" id="WP_251874896.1">
    <property type="nucleotide sequence ID" value="NZ_CP098755.1"/>
</dbReference>
<evidence type="ECO:0000259" key="5">
    <source>
        <dbReference type="Pfam" id="PF00296"/>
    </source>
</evidence>
<dbReference type="EMBL" id="CP098755">
    <property type="protein sequence ID" value="USG67802.1"/>
    <property type="molecule type" value="Genomic_DNA"/>
</dbReference>
<evidence type="ECO:0000256" key="3">
    <source>
        <dbReference type="ARBA" id="ARBA00023002"/>
    </source>
</evidence>
<feature type="domain" description="Luciferase-like" evidence="5">
    <location>
        <begin position="5"/>
        <end position="321"/>
    </location>
</feature>
<comment type="similarity">
    <text evidence="1">Belongs to the bacterial luciferase oxidoreductase family.</text>
</comment>
<keyword evidence="4" id="KW-0503">Monooxygenase</keyword>
<protein>
    <submittedName>
        <fullName evidence="6">LLM class flavin-dependent oxidoreductase</fullName>
    </submittedName>
</protein>
<evidence type="ECO:0000313" key="6">
    <source>
        <dbReference type="EMBL" id="USG67802.1"/>
    </source>
</evidence>
<keyword evidence="3" id="KW-0560">Oxidoreductase</keyword>
<gene>
    <name evidence="6" type="ORF">NDK47_11215</name>
</gene>
<evidence type="ECO:0000256" key="1">
    <source>
        <dbReference type="ARBA" id="ARBA00010426"/>
    </source>
</evidence>
<dbReference type="CDD" id="cd00347">
    <property type="entry name" value="Flavin_utilizing_monoxygenases"/>
    <property type="match status" value="1"/>
</dbReference>
<name>A0ABY4WNZ9_9BACL</name>
<reference evidence="6" key="1">
    <citation type="submission" date="2022-06" db="EMBL/GenBank/DDBJ databases">
        <title>Genome sequencing of Brevibacillus sp. BB3-R1.</title>
        <authorList>
            <person name="Heo J."/>
            <person name="Lee D."/>
            <person name="Won M."/>
            <person name="Han B.-H."/>
            <person name="Hong S.-B."/>
            <person name="Kwon S.-W."/>
        </authorList>
    </citation>
    <scope>NUCLEOTIDE SEQUENCE</scope>
    <source>
        <strain evidence="6">BB3-R1</strain>
    </source>
</reference>
<organism evidence="6 7">
    <name type="scientific">Brevibacillus ruminantium</name>
    <dbReference type="NCBI Taxonomy" id="2950604"/>
    <lineage>
        <taxon>Bacteria</taxon>
        <taxon>Bacillati</taxon>
        <taxon>Bacillota</taxon>
        <taxon>Bacilli</taxon>
        <taxon>Bacillales</taxon>
        <taxon>Paenibacillaceae</taxon>
        <taxon>Brevibacillus</taxon>
    </lineage>
</organism>
<keyword evidence="2" id="KW-0285">Flavoprotein</keyword>
<keyword evidence="7" id="KW-1185">Reference proteome</keyword>
<dbReference type="Proteomes" id="UP001056500">
    <property type="component" value="Chromosome"/>
</dbReference>
<evidence type="ECO:0000256" key="4">
    <source>
        <dbReference type="ARBA" id="ARBA00023033"/>
    </source>
</evidence>
<dbReference type="InterPro" id="IPR011251">
    <property type="entry name" value="Luciferase-like_dom"/>
</dbReference>
<accession>A0ABY4WNZ9</accession>
<dbReference type="SUPFAM" id="SSF51679">
    <property type="entry name" value="Bacterial luciferase-like"/>
    <property type="match status" value="1"/>
</dbReference>
<dbReference type="PANTHER" id="PTHR30137:SF16">
    <property type="entry name" value="BLL0895 PROTEIN"/>
    <property type="match status" value="1"/>
</dbReference>
<dbReference type="Pfam" id="PF00296">
    <property type="entry name" value="Bac_luciferase"/>
    <property type="match status" value="1"/>
</dbReference>